<evidence type="ECO:0000313" key="2">
    <source>
        <dbReference type="Proteomes" id="UP000677804"/>
    </source>
</evidence>
<protein>
    <submittedName>
        <fullName evidence="1">Uncharacterized protein</fullName>
    </submittedName>
</protein>
<gene>
    <name evidence="1" type="ORF">KG103_18285</name>
</gene>
<organism evidence="1 2">
    <name type="scientific">Cellulomonas wangleii</name>
    <dbReference type="NCBI Taxonomy" id="2816956"/>
    <lineage>
        <taxon>Bacteria</taxon>
        <taxon>Bacillati</taxon>
        <taxon>Actinomycetota</taxon>
        <taxon>Actinomycetes</taxon>
        <taxon>Micrococcales</taxon>
        <taxon>Cellulomonadaceae</taxon>
        <taxon>Cellulomonas</taxon>
    </lineage>
</organism>
<dbReference type="Proteomes" id="UP000677804">
    <property type="component" value="Chromosome"/>
</dbReference>
<dbReference type="EMBL" id="CP074405">
    <property type="protein sequence ID" value="QVI62323.1"/>
    <property type="molecule type" value="Genomic_DNA"/>
</dbReference>
<keyword evidence="2" id="KW-1185">Reference proteome</keyword>
<reference evidence="1 2" key="1">
    <citation type="submission" date="2021-05" db="EMBL/GenBank/DDBJ databases">
        <title>Novel species in genus Cellulomonas.</title>
        <authorList>
            <person name="Zhang G."/>
        </authorList>
    </citation>
    <scope>NUCLEOTIDE SEQUENCE [LARGE SCALE GENOMIC DNA]</scope>
    <source>
        <strain evidence="2">zg-ZUI222</strain>
    </source>
</reference>
<dbReference type="RefSeq" id="WP_207339989.1">
    <property type="nucleotide sequence ID" value="NZ_CP074405.1"/>
</dbReference>
<proteinExistence type="predicted"/>
<sequence length="252" mass="28033">MAPRPVHDELLLGGRWLPLTRSIIFVDQEAEEFVETWMAWRGAVIMRDTGCVPVVSRIGGTLEDALAAMLPLATAVPSKCLVMPTANGWSAFVENDWMGTEVQLTPWALAANGLRTVAVSEAPHTYSARTDRGWWGERKVTAYVPSLEHPDEPDGGTVGVRTTESGRWEVAVPPTPLPFPDPTDHTARRIRDRFTHGHLLEVAEWFGLRPTDPGFYTPGGEAFLIERTDPRDPSWHELTLEQAYGIDRPVFP</sequence>
<evidence type="ECO:0000313" key="1">
    <source>
        <dbReference type="EMBL" id="QVI62323.1"/>
    </source>
</evidence>
<name>A0ABX8D4D3_9CELL</name>
<accession>A0ABX8D4D3</accession>